<evidence type="ECO:0000313" key="2">
    <source>
        <dbReference type="EMBL" id="EFU29273.1"/>
    </source>
</evidence>
<feature type="domain" description="Polysaccharide pyruvyl transferase" evidence="1">
    <location>
        <begin position="114"/>
        <end position="286"/>
    </location>
</feature>
<sequence>MKTIGLFTGVYFNNIGNAFIDFGAEESIKAAINDDFKIVKLSQCPFFASSMGPGFALKENKLIHWLWVKVMSKYAKRLHDRTYSAISPKEVFNLIDLTPLDYLVIPGCDLTVPFIKIFGEVIKNISIRGTKIIFLGASGNFYTDYEVNMVKRYLEEIRPYAIMTRDPEAFKHYKAMAEHTYNGIDNVFFVNRLNIPKVKTTKTPYIVLNFDEPKHNSIRKELEARFKDRNIIYTNHKPYPYSNIKKMVDKGIMCSDQPLDYLFVYANAEEVYSDRVHACIPTLSFGNKCRLYSDSPRIALFENVDLYDIQKELTQIDNLQSRQEKQIEFLKNILI</sequence>
<dbReference type="Pfam" id="PF04230">
    <property type="entry name" value="PS_pyruv_trans"/>
    <property type="match status" value="1"/>
</dbReference>
<organism evidence="2 3">
    <name type="scientific">Segatella buccae ATCC 33574</name>
    <dbReference type="NCBI Taxonomy" id="873513"/>
    <lineage>
        <taxon>Bacteria</taxon>
        <taxon>Pseudomonadati</taxon>
        <taxon>Bacteroidota</taxon>
        <taxon>Bacteroidia</taxon>
        <taxon>Bacteroidales</taxon>
        <taxon>Prevotellaceae</taxon>
        <taxon>Segatella</taxon>
    </lineage>
</organism>
<dbReference type="GeneID" id="93537374"/>
<dbReference type="Proteomes" id="UP000003112">
    <property type="component" value="Unassembled WGS sequence"/>
</dbReference>
<evidence type="ECO:0000259" key="1">
    <source>
        <dbReference type="Pfam" id="PF04230"/>
    </source>
</evidence>
<dbReference type="EMBL" id="AEPD01000051">
    <property type="protein sequence ID" value="EFU29273.1"/>
    <property type="molecule type" value="Genomic_DNA"/>
</dbReference>
<comment type="caution">
    <text evidence="2">The sequence shown here is derived from an EMBL/GenBank/DDBJ whole genome shotgun (WGS) entry which is preliminary data.</text>
</comment>
<accession>E6KAY5</accession>
<keyword evidence="3" id="KW-1185">Reference proteome</keyword>
<dbReference type="AlphaFoldDB" id="E6KAY5"/>
<reference evidence="2 3" key="1">
    <citation type="submission" date="2010-10" db="EMBL/GenBank/DDBJ databases">
        <authorList>
            <person name="Muzny D."/>
            <person name="Qin X."/>
            <person name="Deng J."/>
            <person name="Jiang H."/>
            <person name="Liu Y."/>
            <person name="Qu J."/>
            <person name="Song X.-Z."/>
            <person name="Zhang L."/>
            <person name="Thornton R."/>
            <person name="Coyle M."/>
            <person name="Francisco L."/>
            <person name="Jackson L."/>
            <person name="Javaid M."/>
            <person name="Korchina V."/>
            <person name="Kovar C."/>
            <person name="Mata R."/>
            <person name="Mathew T."/>
            <person name="Ngo R."/>
            <person name="Nguyen L."/>
            <person name="Nguyen N."/>
            <person name="Okwuonu G."/>
            <person name="Ongeri F."/>
            <person name="Pham C."/>
            <person name="Simmons D."/>
            <person name="Wilczek-Boney K."/>
            <person name="Hale W."/>
            <person name="Jakkamsetti A."/>
            <person name="Pham P."/>
            <person name="Ruth R."/>
            <person name="San Lucas F."/>
            <person name="Warren J."/>
            <person name="Zhang J."/>
            <person name="Zhao Z."/>
            <person name="Zhou C."/>
            <person name="Zhu D."/>
            <person name="Lee S."/>
            <person name="Bess C."/>
            <person name="Blankenburg K."/>
            <person name="Forbes L."/>
            <person name="Fu Q."/>
            <person name="Gubbala S."/>
            <person name="Hirani K."/>
            <person name="Jayaseelan J.C."/>
            <person name="Lara F."/>
            <person name="Munidasa M."/>
            <person name="Palculict T."/>
            <person name="Patil S."/>
            <person name="Pu L.-L."/>
            <person name="Saada N."/>
            <person name="Tang L."/>
            <person name="Weissenberger G."/>
            <person name="Zhu Y."/>
            <person name="Hemphill L."/>
            <person name="Shang Y."/>
            <person name="Youmans B."/>
            <person name="Ayvaz T."/>
            <person name="Ross M."/>
            <person name="Santibanez J."/>
            <person name="Aqrawi P."/>
            <person name="Gross S."/>
            <person name="Joshi V."/>
            <person name="Fowler G."/>
            <person name="Nazareth L."/>
            <person name="Reid J."/>
            <person name="Worley K."/>
            <person name="Petrosino J."/>
            <person name="Highlander S."/>
            <person name="Gibbs R."/>
        </authorList>
    </citation>
    <scope>NUCLEOTIDE SEQUENCE [LARGE SCALE GENOMIC DNA]</scope>
    <source>
        <strain evidence="2 3">ATCC 33574</strain>
    </source>
</reference>
<dbReference type="RefSeq" id="WP_004342495.1">
    <property type="nucleotide sequence ID" value="NZ_GL586311.1"/>
</dbReference>
<proteinExistence type="predicted"/>
<dbReference type="InterPro" id="IPR007345">
    <property type="entry name" value="Polysacch_pyruvyl_Trfase"/>
</dbReference>
<protein>
    <recommendedName>
        <fullName evidence="1">Polysaccharide pyruvyl transferase domain-containing protein</fullName>
    </recommendedName>
</protein>
<evidence type="ECO:0000313" key="3">
    <source>
        <dbReference type="Proteomes" id="UP000003112"/>
    </source>
</evidence>
<dbReference type="STRING" id="873513.HMPREF6485_2772"/>
<dbReference type="eggNOG" id="COG2327">
    <property type="taxonomic scope" value="Bacteria"/>
</dbReference>
<dbReference type="HOGENOM" id="CLU_070992_0_0_10"/>
<gene>
    <name evidence="2" type="ORF">HMPREF6485_2772</name>
</gene>
<name>E6KAY5_9BACT</name>